<keyword evidence="4" id="KW-0539">Nucleus</keyword>
<gene>
    <name evidence="6" type="primary">UTP14A</name>
</gene>
<keyword evidence="3" id="KW-0597">Phosphoprotein</keyword>
<dbReference type="AlphaFoldDB" id="G3WR05"/>
<evidence type="ECO:0000256" key="5">
    <source>
        <dbReference type="SAM" id="MobiDB-lite"/>
    </source>
</evidence>
<sequence length="798" mass="90926">MKVSEKRLRVVNHEDEVLGLLTDCELSTRKDEGNKNCNKYNGEIGREMDGEIDGEVNGEVDGEMDGEMDGVDDEGDHNNDERKHQKLLNVICGLGGRKRLKLAERSEASLQVSEFSVSTEGTGEKLELSELLAPIKVSSSLGSVKKRLKNVKNKKTVELPLSKEENERVLREAAYNKISQDMDKWEPIVMKNRGAAQLVFPLEQERVLDVPIEEVIEGWKVSTPLEKEIFSLLHKNKQPVTNTVLTPEEKASLKAMSLEEAKQRRAELQKARALQSYYEARARREKKVKSKRFHKMLKKKKNKEVLKQFEELRKINPTAALEQLQKIENARIQERMTLKHQNSGKWAKSKAIMAKYDLEARKAMQEQLTKNKELTQKLEVPSESEHDEDEEEDAGLIPAIVNEVQLSIDGPNPWMQKQRLNHVKNSPTQKKPVANEAAESEEEEEATAEDELLLREVEERRAFWKSSKVEQGLQNHTMTTMTVPEKTKEDEELLVHLRDLSKQLKQKAKKIRQNGEQPESPPSATRSKPSVQREERALLNERPARMVEEDLEALDAEEVGQEPELRKPVLERHSNQKNPQKTNEPVTDLHTIISVKPHIANSFLSIPTIVEQEDCDEDIIQKQLIKEAFAGDDVIADFQREKREAEKASEPKDIDLCLPGWGQWGGAGLAISARKRRRFLIKAPKASPRKDKSLPNVVITEKRNVHAAAHQVNVLPFPFTHPNEFEHTIKTPVGTTWNTQRAFQKLTAPQVVTKPGHIIEPIKESNVESSPSHSNLPNLQKKGHQYLNHLKREPVKDA</sequence>
<dbReference type="InParanoid" id="G3WR05"/>
<proteinExistence type="inferred from homology"/>
<dbReference type="PANTHER" id="PTHR14150:SF12">
    <property type="entry name" value="U3 SMALL NUCLEOLAR RNA-ASSOCIATED PROTEIN 14 HOMOLOG A"/>
    <property type="match status" value="1"/>
</dbReference>
<feature type="compositionally biased region" description="Polar residues" evidence="5">
    <location>
        <begin position="576"/>
        <end position="585"/>
    </location>
</feature>
<name>G3WR05_SARHA</name>
<feature type="compositionally biased region" description="Acidic residues" evidence="5">
    <location>
        <begin position="549"/>
        <end position="561"/>
    </location>
</feature>
<feature type="region of interest" description="Disordered" evidence="5">
    <location>
        <begin position="504"/>
        <end position="585"/>
    </location>
</feature>
<dbReference type="GO" id="GO:0032040">
    <property type="term" value="C:small-subunit processome"/>
    <property type="evidence" value="ECO:0007669"/>
    <property type="project" value="InterPro"/>
</dbReference>
<dbReference type="InterPro" id="IPR006709">
    <property type="entry name" value="SSU_processome_Utp14"/>
</dbReference>
<dbReference type="RefSeq" id="XP_023362702.1">
    <property type="nucleotide sequence ID" value="XM_023506934.2"/>
</dbReference>
<accession>G3WR05</accession>
<dbReference type="Ensembl" id="ENSSHAT00000018008.2">
    <property type="protein sequence ID" value="ENSSHAP00000017860.2"/>
    <property type="gene ID" value="ENSSHAG00000015162.2"/>
</dbReference>
<feature type="region of interest" description="Disordered" evidence="5">
    <location>
        <begin position="370"/>
        <end position="392"/>
    </location>
</feature>
<evidence type="ECO:0000256" key="3">
    <source>
        <dbReference type="ARBA" id="ARBA00022553"/>
    </source>
</evidence>
<feature type="compositionally biased region" description="Polar residues" evidence="5">
    <location>
        <begin position="514"/>
        <end position="530"/>
    </location>
</feature>
<reference evidence="6 7" key="1">
    <citation type="journal article" date="2011" name="Proc. Natl. Acad. Sci. U.S.A.">
        <title>Genetic diversity and population structure of the endangered marsupial Sarcophilus harrisii (Tasmanian devil).</title>
        <authorList>
            <person name="Miller W."/>
            <person name="Hayes V.M."/>
            <person name="Ratan A."/>
            <person name="Petersen D.C."/>
            <person name="Wittekindt N.E."/>
            <person name="Miller J."/>
            <person name="Walenz B."/>
            <person name="Knight J."/>
            <person name="Qi J."/>
            <person name="Zhao F."/>
            <person name="Wang Q."/>
            <person name="Bedoya-Reina O.C."/>
            <person name="Katiyar N."/>
            <person name="Tomsho L.P."/>
            <person name="Kasson L.M."/>
            <person name="Hardie R.A."/>
            <person name="Woodbridge P."/>
            <person name="Tindall E.A."/>
            <person name="Bertelsen M.F."/>
            <person name="Dixon D."/>
            <person name="Pyecroft S."/>
            <person name="Helgen K.M."/>
            <person name="Lesk A.M."/>
            <person name="Pringle T.H."/>
            <person name="Patterson N."/>
            <person name="Zhang Y."/>
            <person name="Kreiss A."/>
            <person name="Woods G.M."/>
            <person name="Jones M.E."/>
            <person name="Schuster S.C."/>
        </authorList>
    </citation>
    <scope>NUCLEOTIDE SEQUENCE [LARGE SCALE GENOMIC DNA]</scope>
</reference>
<feature type="compositionally biased region" description="Basic and acidic residues" evidence="5">
    <location>
        <begin position="531"/>
        <end position="548"/>
    </location>
</feature>
<dbReference type="GO" id="GO:0006364">
    <property type="term" value="P:rRNA processing"/>
    <property type="evidence" value="ECO:0007669"/>
    <property type="project" value="InterPro"/>
</dbReference>
<feature type="compositionally biased region" description="Basic and acidic residues" evidence="5">
    <location>
        <begin position="563"/>
        <end position="574"/>
    </location>
</feature>
<dbReference type="GeneTree" id="ENSGT00390000008142"/>
<evidence type="ECO:0000256" key="4">
    <source>
        <dbReference type="ARBA" id="ARBA00023242"/>
    </source>
</evidence>
<comment type="subcellular location">
    <subcellularLocation>
        <location evidence="1">Nucleus</location>
        <location evidence="1">Nucleolus</location>
    </subcellularLocation>
</comment>
<dbReference type="HOGENOM" id="CLU_012635_1_0_1"/>
<dbReference type="OMA" id="QVIEPMD"/>
<evidence type="ECO:0000313" key="6">
    <source>
        <dbReference type="Ensembl" id="ENSSHAP00000017860.2"/>
    </source>
</evidence>
<keyword evidence="7" id="KW-1185">Reference proteome</keyword>
<protein>
    <submittedName>
        <fullName evidence="6">UTP14A small subunit processome component</fullName>
    </submittedName>
</protein>
<dbReference type="Pfam" id="PF04615">
    <property type="entry name" value="Utp14"/>
    <property type="match status" value="1"/>
</dbReference>
<feature type="region of interest" description="Disordered" evidence="5">
    <location>
        <begin position="762"/>
        <end position="798"/>
    </location>
</feature>
<evidence type="ECO:0000313" key="7">
    <source>
        <dbReference type="Proteomes" id="UP000007648"/>
    </source>
</evidence>
<feature type="compositionally biased region" description="Polar residues" evidence="5">
    <location>
        <begin position="767"/>
        <end position="778"/>
    </location>
</feature>
<comment type="similarity">
    <text evidence="2">Belongs to the UTP14 family.</text>
</comment>
<dbReference type="CTD" id="10813"/>
<feature type="compositionally biased region" description="Acidic residues" evidence="5">
    <location>
        <begin position="438"/>
        <end position="451"/>
    </location>
</feature>
<reference evidence="6" key="3">
    <citation type="submission" date="2025-09" db="UniProtKB">
        <authorList>
            <consortium name="Ensembl"/>
        </authorList>
    </citation>
    <scope>IDENTIFICATION</scope>
</reference>
<dbReference type="Proteomes" id="UP000007648">
    <property type="component" value="Unassembled WGS sequence"/>
</dbReference>
<evidence type="ECO:0000256" key="1">
    <source>
        <dbReference type="ARBA" id="ARBA00004604"/>
    </source>
</evidence>
<evidence type="ECO:0000256" key="2">
    <source>
        <dbReference type="ARBA" id="ARBA00007774"/>
    </source>
</evidence>
<organism evidence="6 7">
    <name type="scientific">Sarcophilus harrisii</name>
    <name type="common">Tasmanian devil</name>
    <name type="synonym">Sarcophilus laniarius</name>
    <dbReference type="NCBI Taxonomy" id="9305"/>
    <lineage>
        <taxon>Eukaryota</taxon>
        <taxon>Metazoa</taxon>
        <taxon>Chordata</taxon>
        <taxon>Craniata</taxon>
        <taxon>Vertebrata</taxon>
        <taxon>Euteleostomi</taxon>
        <taxon>Mammalia</taxon>
        <taxon>Metatheria</taxon>
        <taxon>Dasyuromorphia</taxon>
        <taxon>Dasyuridae</taxon>
        <taxon>Sarcophilus</taxon>
    </lineage>
</organism>
<dbReference type="GeneID" id="100918419"/>
<dbReference type="FunCoup" id="G3WR05">
    <property type="interactions" value="2797"/>
</dbReference>
<feature type="region of interest" description="Disordered" evidence="5">
    <location>
        <begin position="421"/>
        <end position="451"/>
    </location>
</feature>
<reference evidence="6" key="2">
    <citation type="submission" date="2025-08" db="UniProtKB">
        <authorList>
            <consortium name="Ensembl"/>
        </authorList>
    </citation>
    <scope>IDENTIFICATION</scope>
</reference>
<dbReference type="PANTHER" id="PTHR14150">
    <property type="entry name" value="U3 SMALL NUCLEOLAR RNA-ASSOCIATED PROTEIN 14"/>
    <property type="match status" value="1"/>
</dbReference>